<dbReference type="GO" id="GO:0042626">
    <property type="term" value="F:ATPase-coupled transmembrane transporter activity"/>
    <property type="evidence" value="ECO:0007669"/>
    <property type="project" value="TreeGrafter"/>
</dbReference>
<sequence length="382" mass="39983">MAEAEAEAETARLASAPHALILARATPPSSPPTPSKLHRDSFFFPSPTLLHRLRRRPASDDDAFLTLPRFFSPFPSPSSFVSFATSDNDASLPMLTPRRSERTSSRNPAARIRHDHDAGLPSAATASLAPSFAAAAASPAPPLLRSRRLPRASFSFAAAASPRPPSLSQPPPPRALSFPFAAAASPAPPFPFAAAASPAPPSPSQPPPPSRGGGSGGVAAHGNPAWAEVGALARRGALNARRAELTARPGAAANAGEQGEREGGIRIARVGSVVVASVHQPSRCVLGLVDRLLILSRCRTAYCGDPRRLADFLAAFGCPIPAGETPAEFALDAVYSSSPAHRRRSPSSTPLLLIGLANERAGSRSTRVRLDIWLARARLEIK</sequence>
<evidence type="ECO:0000256" key="5">
    <source>
        <dbReference type="ARBA" id="ARBA00023136"/>
    </source>
</evidence>
<dbReference type="GO" id="GO:0016020">
    <property type="term" value="C:membrane"/>
    <property type="evidence" value="ECO:0007669"/>
    <property type="project" value="UniProtKB-SubCell"/>
</dbReference>
<name>A0A6V7NUE3_ANACO</name>
<feature type="compositionally biased region" description="Pro residues" evidence="6">
    <location>
        <begin position="198"/>
        <end position="210"/>
    </location>
</feature>
<evidence type="ECO:0000256" key="1">
    <source>
        <dbReference type="ARBA" id="ARBA00004141"/>
    </source>
</evidence>
<evidence type="ECO:0000256" key="4">
    <source>
        <dbReference type="ARBA" id="ARBA00022989"/>
    </source>
</evidence>
<dbReference type="EMBL" id="LR862142">
    <property type="protein sequence ID" value="CAD1822233.1"/>
    <property type="molecule type" value="Genomic_DNA"/>
</dbReference>
<protein>
    <submittedName>
        <fullName evidence="7">Uncharacterized protein</fullName>
    </submittedName>
</protein>
<evidence type="ECO:0000256" key="6">
    <source>
        <dbReference type="SAM" id="MobiDB-lite"/>
    </source>
</evidence>
<gene>
    <name evidence="7" type="ORF">CB5_LOCUS5444</name>
</gene>
<evidence type="ECO:0000313" key="7">
    <source>
        <dbReference type="EMBL" id="CAD1822233.1"/>
    </source>
</evidence>
<comment type="subcellular location">
    <subcellularLocation>
        <location evidence="1">Membrane</location>
        <topology evidence="1">Multi-pass membrane protein</topology>
    </subcellularLocation>
</comment>
<keyword evidence="2" id="KW-0813">Transport</keyword>
<evidence type="ECO:0000256" key="3">
    <source>
        <dbReference type="ARBA" id="ARBA00022692"/>
    </source>
</evidence>
<dbReference type="PANTHER" id="PTHR48041:SF128">
    <property type="entry name" value="OS03G0282100 PROTEIN"/>
    <property type="match status" value="1"/>
</dbReference>
<organism evidence="7">
    <name type="scientific">Ananas comosus var. bracteatus</name>
    <name type="common">red pineapple</name>
    <dbReference type="NCBI Taxonomy" id="296719"/>
    <lineage>
        <taxon>Eukaryota</taxon>
        <taxon>Viridiplantae</taxon>
        <taxon>Streptophyta</taxon>
        <taxon>Embryophyta</taxon>
        <taxon>Tracheophyta</taxon>
        <taxon>Spermatophyta</taxon>
        <taxon>Magnoliopsida</taxon>
        <taxon>Liliopsida</taxon>
        <taxon>Poales</taxon>
        <taxon>Bromeliaceae</taxon>
        <taxon>Bromelioideae</taxon>
        <taxon>Ananas</taxon>
    </lineage>
</organism>
<keyword evidence="5" id="KW-0472">Membrane</keyword>
<feature type="region of interest" description="Disordered" evidence="6">
    <location>
        <begin position="158"/>
        <end position="179"/>
    </location>
</feature>
<proteinExistence type="predicted"/>
<accession>A0A6V7NUE3</accession>
<keyword evidence="4" id="KW-1133">Transmembrane helix</keyword>
<evidence type="ECO:0000256" key="2">
    <source>
        <dbReference type="ARBA" id="ARBA00022448"/>
    </source>
</evidence>
<feature type="region of interest" description="Disordered" evidence="6">
    <location>
        <begin position="191"/>
        <end position="221"/>
    </location>
</feature>
<feature type="compositionally biased region" description="Pro residues" evidence="6">
    <location>
        <begin position="162"/>
        <end position="174"/>
    </location>
</feature>
<dbReference type="AlphaFoldDB" id="A0A6V7NUE3"/>
<dbReference type="InterPro" id="IPR050352">
    <property type="entry name" value="ABCG_transporters"/>
</dbReference>
<keyword evidence="3" id="KW-0812">Transmembrane</keyword>
<reference evidence="7" key="1">
    <citation type="submission" date="2020-07" db="EMBL/GenBank/DDBJ databases">
        <authorList>
            <person name="Lin J."/>
        </authorList>
    </citation>
    <scope>NUCLEOTIDE SEQUENCE</scope>
</reference>
<feature type="region of interest" description="Disordered" evidence="6">
    <location>
        <begin position="91"/>
        <end position="122"/>
    </location>
</feature>
<dbReference type="PANTHER" id="PTHR48041">
    <property type="entry name" value="ABC TRANSPORTER G FAMILY MEMBER 28"/>
    <property type="match status" value="1"/>
</dbReference>